<name>A0ACC1KTD8_9FUNG</name>
<reference evidence="1" key="1">
    <citation type="submission" date="2022-07" db="EMBL/GenBank/DDBJ databases">
        <title>Phylogenomic reconstructions and comparative analyses of Kickxellomycotina fungi.</title>
        <authorList>
            <person name="Reynolds N.K."/>
            <person name="Stajich J.E."/>
            <person name="Barry K."/>
            <person name="Grigoriev I.V."/>
            <person name="Crous P."/>
            <person name="Smith M.E."/>
        </authorList>
    </citation>
    <scope>NUCLEOTIDE SEQUENCE</scope>
    <source>
        <strain evidence="1">BCRC 34780</strain>
    </source>
</reference>
<comment type="caution">
    <text evidence="1">The sequence shown here is derived from an EMBL/GenBank/DDBJ whole genome shotgun (WGS) entry which is preliminary data.</text>
</comment>
<protein>
    <submittedName>
        <fullName evidence="1">tRNA splicing endonuclease subunit sen2</fullName>
        <ecNumber evidence="1">4.6.1.16</ecNumber>
    </submittedName>
</protein>
<keyword evidence="1" id="KW-0255">Endonuclease</keyword>
<feature type="non-terminal residue" evidence="1">
    <location>
        <position position="254"/>
    </location>
</feature>
<evidence type="ECO:0000313" key="1">
    <source>
        <dbReference type="EMBL" id="KAJ2794626.1"/>
    </source>
</evidence>
<keyword evidence="1" id="KW-0456">Lyase</keyword>
<dbReference type="Proteomes" id="UP001140087">
    <property type="component" value="Unassembled WGS sequence"/>
</dbReference>
<keyword evidence="1" id="KW-0378">Hydrolase</keyword>
<proteinExistence type="predicted"/>
<dbReference type="EC" id="4.6.1.16" evidence="1"/>
<evidence type="ECO:0000313" key="2">
    <source>
        <dbReference type="Proteomes" id="UP001140087"/>
    </source>
</evidence>
<accession>A0ACC1KTD8</accession>
<sequence length="254" mass="27898">MEPAGNQAQAAPRPKRAVAKNRGQTSPLPMRWRPALLPWIGRVLDGCWRLAARAIPGVLRRPLGRLARLAAGALYAVAPGHLLWPVLEPSRVAATLHVVRDEAGGQALDCWVWVHGGSWRLLWQNGSLGKGVLSRSDPTWAPRFRRDLQQQQQQRTGELFLEDITERRRAARQDSAPAACRPVESLGVADDEAERMEPVQLSPFEALFLSELGCIDVGLAGHGNGGGGRIAHAELYALLERCHPQRDFALKYAA</sequence>
<keyword evidence="2" id="KW-1185">Reference proteome</keyword>
<dbReference type="EMBL" id="JANBUN010002446">
    <property type="protein sequence ID" value="KAJ2794626.1"/>
    <property type="molecule type" value="Genomic_DNA"/>
</dbReference>
<organism evidence="1 2">
    <name type="scientific">Coemansia helicoidea</name>
    <dbReference type="NCBI Taxonomy" id="1286919"/>
    <lineage>
        <taxon>Eukaryota</taxon>
        <taxon>Fungi</taxon>
        <taxon>Fungi incertae sedis</taxon>
        <taxon>Zoopagomycota</taxon>
        <taxon>Kickxellomycotina</taxon>
        <taxon>Kickxellomycetes</taxon>
        <taxon>Kickxellales</taxon>
        <taxon>Kickxellaceae</taxon>
        <taxon>Coemansia</taxon>
    </lineage>
</organism>
<keyword evidence="1" id="KW-0540">Nuclease</keyword>
<gene>
    <name evidence="1" type="primary">SEN2</name>
    <name evidence="1" type="ORF">H4R21_005434</name>
</gene>